<reference evidence="2 3" key="3">
    <citation type="submission" date="2023-06" db="EMBL/GenBank/DDBJ databases">
        <authorList>
            <person name="Zeman M."/>
            <person name="Kubasova T."/>
            <person name="Jahodarova E."/>
            <person name="Nykrynova M."/>
            <person name="Rychlik I."/>
        </authorList>
    </citation>
    <scope>NUCLEOTIDE SEQUENCE [LARGE SCALE GENOMIC DNA]</scope>
    <source>
        <strain evidence="2 3">ET39</strain>
    </source>
</reference>
<name>A0ABT7UDA5_9FIRM</name>
<dbReference type="Pfam" id="PF10646">
    <property type="entry name" value="Germane"/>
    <property type="match status" value="1"/>
</dbReference>
<evidence type="ECO:0000313" key="3">
    <source>
        <dbReference type="Proteomes" id="UP001529340"/>
    </source>
</evidence>
<sequence>MRSIVRKWKWSYRELIPFLIAGVLTCAGLLLLLPDETESEVHIQQDADASYLQVYLMDEDHLLVPLFFSQEADNDPQRQIEVMVDYLSGKQPLEGFQSFFTQEDVLDSVEVSDGRATLCFNERFLSYDAQDELRLVEALVWGTTQFSGVEEVVFQLDGETLTSMPQAGTPLAQPLSRKIGINHFESSSATLHDSTSLLVYGVKKIDGMNYLVPRSRRVDAASRSSLEAQTAAILRDLSASSTLTSTMDDHALSIDIQETGIIDLTLDESIFSSDQSLQQDDVNELVLSLCALPEVQGIRLICDGTACDADQVLKADQLYYNIVELH</sequence>
<feature type="domain" description="GerMN" evidence="1">
    <location>
        <begin position="230"/>
        <end position="311"/>
    </location>
</feature>
<dbReference type="RefSeq" id="WP_289608049.1">
    <property type="nucleotide sequence ID" value="NZ_JAUDCG010000035.1"/>
</dbReference>
<reference evidence="2 3" key="2">
    <citation type="submission" date="2023-06" db="EMBL/GenBank/DDBJ databases">
        <title>Identification and characterization of horizontal gene transfer across gut microbiota members of farm animals based on homology search.</title>
        <authorList>
            <person name="Schwarzerova J."/>
            <person name="Nykrynova M."/>
            <person name="Jureckova K."/>
            <person name="Cejkova D."/>
            <person name="Rychlik I."/>
        </authorList>
    </citation>
    <scope>NUCLEOTIDE SEQUENCE [LARGE SCALE GENOMIC DNA]</scope>
    <source>
        <strain evidence="2 3">ET39</strain>
    </source>
</reference>
<keyword evidence="3" id="KW-1185">Reference proteome</keyword>
<reference evidence="3" key="1">
    <citation type="submission" date="2023-06" db="EMBL/GenBank/DDBJ databases">
        <title>Identification and characterization of horizontal gene transfer across gut microbiota members of farm animals based on homology search.</title>
        <authorList>
            <person name="Zeman M."/>
            <person name="Kubasova T."/>
            <person name="Jahodarova E."/>
            <person name="Nykrynova M."/>
            <person name="Rychlik I."/>
        </authorList>
    </citation>
    <scope>NUCLEOTIDE SEQUENCE [LARGE SCALE GENOMIC DNA]</scope>
    <source>
        <strain evidence="3">ET39</strain>
    </source>
</reference>
<comment type="caution">
    <text evidence="2">The sequence shown here is derived from an EMBL/GenBank/DDBJ whole genome shotgun (WGS) entry which is preliminary data.</text>
</comment>
<evidence type="ECO:0000259" key="1">
    <source>
        <dbReference type="SMART" id="SM00909"/>
    </source>
</evidence>
<feature type="domain" description="GerMN" evidence="1">
    <location>
        <begin position="80"/>
        <end position="165"/>
    </location>
</feature>
<protein>
    <submittedName>
        <fullName evidence="2">GerMN domain-containing protein</fullName>
    </submittedName>
</protein>
<gene>
    <name evidence="2" type="ORF">QUV96_08135</name>
</gene>
<evidence type="ECO:0000313" key="2">
    <source>
        <dbReference type="EMBL" id="MDM8157604.1"/>
    </source>
</evidence>
<dbReference type="SMART" id="SM00909">
    <property type="entry name" value="Germane"/>
    <property type="match status" value="2"/>
</dbReference>
<dbReference type="EMBL" id="JAUDCG010000035">
    <property type="protein sequence ID" value="MDM8157604.1"/>
    <property type="molecule type" value="Genomic_DNA"/>
</dbReference>
<accession>A0ABT7UDA5</accession>
<organism evidence="2 3">
    <name type="scientific">Amedibacillus dolichus</name>
    <dbReference type="NCBI Taxonomy" id="31971"/>
    <lineage>
        <taxon>Bacteria</taxon>
        <taxon>Bacillati</taxon>
        <taxon>Bacillota</taxon>
        <taxon>Erysipelotrichia</taxon>
        <taxon>Erysipelotrichales</taxon>
        <taxon>Erysipelotrichaceae</taxon>
        <taxon>Amedibacillus</taxon>
    </lineage>
</organism>
<dbReference type="InterPro" id="IPR019606">
    <property type="entry name" value="GerMN"/>
</dbReference>
<proteinExistence type="predicted"/>
<dbReference type="Proteomes" id="UP001529340">
    <property type="component" value="Unassembled WGS sequence"/>
</dbReference>